<keyword evidence="1" id="KW-0433">Leucine-rich repeat</keyword>
<evidence type="ECO:0000256" key="1">
    <source>
        <dbReference type="ARBA" id="ARBA00022614"/>
    </source>
</evidence>
<dbReference type="EMBL" id="MLAK01000509">
    <property type="protein sequence ID" value="OHT13529.1"/>
    <property type="molecule type" value="Genomic_DNA"/>
</dbReference>
<accession>A0A1J4KQF0</accession>
<dbReference type="PROSITE" id="PS51450">
    <property type="entry name" value="LRR"/>
    <property type="match status" value="1"/>
</dbReference>
<dbReference type="InterPro" id="IPR050836">
    <property type="entry name" value="SDS22/Internalin_LRR"/>
</dbReference>
<dbReference type="Pfam" id="PF00560">
    <property type="entry name" value="LRR_1"/>
    <property type="match status" value="2"/>
</dbReference>
<evidence type="ECO:0000313" key="4">
    <source>
        <dbReference type="Proteomes" id="UP000179807"/>
    </source>
</evidence>
<dbReference type="PANTHER" id="PTHR46652:SF3">
    <property type="entry name" value="LEUCINE-RICH REPEAT-CONTAINING PROTEIN 9"/>
    <property type="match status" value="1"/>
</dbReference>
<gene>
    <name evidence="3" type="ORF">TRFO_03259</name>
</gene>
<reference evidence="3" key="1">
    <citation type="submission" date="2016-10" db="EMBL/GenBank/DDBJ databases">
        <authorList>
            <person name="Benchimol M."/>
            <person name="Almeida L.G."/>
            <person name="Vasconcelos A.T."/>
            <person name="Perreira-Neves A."/>
            <person name="Rosa I.A."/>
            <person name="Tasca T."/>
            <person name="Bogo M.R."/>
            <person name="de Souza W."/>
        </authorList>
    </citation>
    <scope>NUCLEOTIDE SEQUENCE [LARGE SCALE GENOMIC DNA]</scope>
    <source>
        <strain evidence="3">K</strain>
    </source>
</reference>
<name>A0A1J4KQF0_9EUKA</name>
<comment type="caution">
    <text evidence="3">The sequence shown here is derived from an EMBL/GenBank/DDBJ whole genome shotgun (WGS) entry which is preliminary data.</text>
</comment>
<dbReference type="Proteomes" id="UP000179807">
    <property type="component" value="Unassembled WGS sequence"/>
</dbReference>
<evidence type="ECO:0008006" key="5">
    <source>
        <dbReference type="Google" id="ProtNLM"/>
    </source>
</evidence>
<proteinExistence type="predicted"/>
<dbReference type="AlphaFoldDB" id="A0A1J4KQF0"/>
<dbReference type="InterPro" id="IPR001611">
    <property type="entry name" value="Leu-rich_rpt"/>
</dbReference>
<sequence length="496" mass="56157">MSQLPPEKFAPSMLGSNVVMKENPFIVDDISGKQNKILNSIKTPTNCLVYRNQPPTIHIIGSEYPAVLNINQRDLSAIPAIPDSIRILLIRENAVKSLRPLSGHPSLEVLDASQNLIERVEFDVVPLQIRALLLASNAISKISTNCMFDFLEVLNLSGNRLTEFDFYQFPFLKSLNLSCNSFIRFELYSPTLLELSIQNNSLSEFIVVNAESLTHLDISNNYLTDISIIEKVQTLTHLTGIGNKFQDNWASFAVHAIPSIEYINGRKIKEGERAIHRDRVAKFIKSTQAPHPHKKISKIRNMMRQLKDITVQSIETTEDIEDIWIARSKEKGSRMLLVETQSKQIPCISTTDDEGCLTIYGALLNDDYSKQEFRTLKLQFVPILPGSEVVQYVMNLAQKNPSMLTLDHNMLSSVSDMLFLTAFETVEVLRVEGNPIMRFSLFRPLMSYLMPSLQVINGMAITTAEKMSGIDHFQNLLRVTRGIYIETGLEDMMDQE</sequence>
<dbReference type="OrthoDB" id="2013775at2759"/>
<dbReference type="GeneID" id="94825884"/>
<dbReference type="SUPFAM" id="SSF52058">
    <property type="entry name" value="L domain-like"/>
    <property type="match status" value="1"/>
</dbReference>
<dbReference type="RefSeq" id="XP_068366665.1">
    <property type="nucleotide sequence ID" value="XM_068491180.1"/>
</dbReference>
<protein>
    <recommendedName>
        <fullName evidence="5">Leucine Rich Repeat family protein</fullName>
    </recommendedName>
</protein>
<organism evidence="3 4">
    <name type="scientific">Tritrichomonas foetus</name>
    <dbReference type="NCBI Taxonomy" id="1144522"/>
    <lineage>
        <taxon>Eukaryota</taxon>
        <taxon>Metamonada</taxon>
        <taxon>Parabasalia</taxon>
        <taxon>Tritrichomonadida</taxon>
        <taxon>Tritrichomonadidae</taxon>
        <taxon>Tritrichomonas</taxon>
    </lineage>
</organism>
<evidence type="ECO:0000313" key="3">
    <source>
        <dbReference type="EMBL" id="OHT13529.1"/>
    </source>
</evidence>
<evidence type="ECO:0000256" key="2">
    <source>
        <dbReference type="ARBA" id="ARBA00022737"/>
    </source>
</evidence>
<keyword evidence="2" id="KW-0677">Repeat</keyword>
<dbReference type="Gene3D" id="3.80.10.10">
    <property type="entry name" value="Ribonuclease Inhibitor"/>
    <property type="match status" value="3"/>
</dbReference>
<dbReference type="VEuPathDB" id="TrichDB:TRFO_03259"/>
<keyword evidence="4" id="KW-1185">Reference proteome</keyword>
<dbReference type="InterPro" id="IPR032675">
    <property type="entry name" value="LRR_dom_sf"/>
</dbReference>
<dbReference type="PANTHER" id="PTHR46652">
    <property type="entry name" value="LEUCINE-RICH REPEAT AND IQ DOMAIN-CONTAINING PROTEIN 1-RELATED"/>
    <property type="match status" value="1"/>
</dbReference>